<dbReference type="EMBL" id="JBHSAY010000026">
    <property type="protein sequence ID" value="MFC4135791.1"/>
    <property type="molecule type" value="Genomic_DNA"/>
</dbReference>
<protein>
    <submittedName>
        <fullName evidence="2">Uncharacterized protein</fullName>
    </submittedName>
</protein>
<comment type="caution">
    <text evidence="2">The sequence shown here is derived from an EMBL/GenBank/DDBJ whole genome shotgun (WGS) entry which is preliminary data.</text>
</comment>
<evidence type="ECO:0000313" key="2">
    <source>
        <dbReference type="EMBL" id="MFC4135791.1"/>
    </source>
</evidence>
<accession>A0ABV8LXN2</accession>
<organism evidence="2 3">
    <name type="scientific">Hamadaea flava</name>
    <dbReference type="NCBI Taxonomy" id="1742688"/>
    <lineage>
        <taxon>Bacteria</taxon>
        <taxon>Bacillati</taxon>
        <taxon>Actinomycetota</taxon>
        <taxon>Actinomycetes</taxon>
        <taxon>Micromonosporales</taxon>
        <taxon>Micromonosporaceae</taxon>
        <taxon>Hamadaea</taxon>
    </lineage>
</organism>
<feature type="region of interest" description="Disordered" evidence="1">
    <location>
        <begin position="1"/>
        <end position="21"/>
    </location>
</feature>
<evidence type="ECO:0000256" key="1">
    <source>
        <dbReference type="SAM" id="MobiDB-lite"/>
    </source>
</evidence>
<keyword evidence="3" id="KW-1185">Reference proteome</keyword>
<dbReference type="RefSeq" id="WP_275978406.1">
    <property type="nucleotide sequence ID" value="NZ_JAMZDZ010000001.1"/>
</dbReference>
<dbReference type="Proteomes" id="UP001595816">
    <property type="component" value="Unassembled WGS sequence"/>
</dbReference>
<reference evidence="3" key="1">
    <citation type="journal article" date="2019" name="Int. J. Syst. Evol. Microbiol.">
        <title>The Global Catalogue of Microorganisms (GCM) 10K type strain sequencing project: providing services to taxonomists for standard genome sequencing and annotation.</title>
        <authorList>
            <consortium name="The Broad Institute Genomics Platform"/>
            <consortium name="The Broad Institute Genome Sequencing Center for Infectious Disease"/>
            <person name="Wu L."/>
            <person name="Ma J."/>
        </authorList>
    </citation>
    <scope>NUCLEOTIDE SEQUENCE [LARGE SCALE GENOMIC DNA]</scope>
    <source>
        <strain evidence="3">CGMCC 4.7289</strain>
    </source>
</reference>
<gene>
    <name evidence="2" type="ORF">ACFOZ4_34710</name>
</gene>
<evidence type="ECO:0000313" key="3">
    <source>
        <dbReference type="Proteomes" id="UP001595816"/>
    </source>
</evidence>
<name>A0ABV8LXN2_9ACTN</name>
<proteinExistence type="predicted"/>
<sequence>MTIDDDLDGLSDPPQADGNQIDYGHWADRLEAVNDGESCSEG</sequence>